<dbReference type="InterPro" id="IPR000209">
    <property type="entry name" value="Peptidase_S8/S53_dom"/>
</dbReference>
<dbReference type="InterPro" id="IPR023827">
    <property type="entry name" value="Peptidase_S8_Asp-AS"/>
</dbReference>
<dbReference type="InterPro" id="IPR036852">
    <property type="entry name" value="Peptidase_S8/S53_dom_sf"/>
</dbReference>
<keyword evidence="3 5" id="KW-0378">Hydrolase</keyword>
<keyword evidence="9" id="KW-1185">Reference proteome</keyword>
<feature type="compositionally biased region" description="Low complexity" evidence="6">
    <location>
        <begin position="36"/>
        <end position="54"/>
    </location>
</feature>
<dbReference type="Gene3D" id="2.40.128.130">
    <property type="entry name" value="Autotransporter beta-domain"/>
    <property type="match status" value="1"/>
</dbReference>
<dbReference type="PANTHER" id="PTHR42884">
    <property type="entry name" value="PROPROTEIN CONVERTASE SUBTILISIN/KEXIN-RELATED"/>
    <property type="match status" value="1"/>
</dbReference>
<gene>
    <name evidence="8" type="ORF">IM816_12435</name>
</gene>
<evidence type="ECO:0000256" key="4">
    <source>
        <dbReference type="ARBA" id="ARBA00022825"/>
    </source>
</evidence>
<dbReference type="InterPro" id="IPR015500">
    <property type="entry name" value="Peptidase_S8_subtilisin-rel"/>
</dbReference>
<dbReference type="Pfam" id="PF03797">
    <property type="entry name" value="Autotransporter"/>
    <property type="match status" value="1"/>
</dbReference>
<keyword evidence="1 5" id="KW-0645">Protease</keyword>
<protein>
    <submittedName>
        <fullName evidence="8">Autotransporter domain-containing protein</fullName>
    </submittedName>
</protein>
<name>A0ABY4SYR4_9GAMM</name>
<dbReference type="InterPro" id="IPR034061">
    <property type="entry name" value="Peptidases_S8_Autotransporter"/>
</dbReference>
<dbReference type="SUPFAM" id="SSF52743">
    <property type="entry name" value="Subtilisin-like"/>
    <property type="match status" value="1"/>
</dbReference>
<dbReference type="PRINTS" id="PR00723">
    <property type="entry name" value="SUBTILISIN"/>
</dbReference>
<keyword evidence="2" id="KW-0732">Signal</keyword>
<dbReference type="PROSITE" id="PS51892">
    <property type="entry name" value="SUBTILASE"/>
    <property type="match status" value="1"/>
</dbReference>
<reference evidence="8" key="1">
    <citation type="submission" date="2020-10" db="EMBL/GenBank/DDBJ databases">
        <title>Whole-genome sequence of Luteibacter sp. EIF3.</title>
        <authorList>
            <person name="Friedrich I."/>
            <person name="Hertel R."/>
            <person name="Daniel R."/>
        </authorList>
    </citation>
    <scope>NUCLEOTIDE SEQUENCE</scope>
    <source>
        <strain evidence="8">EIF3</strain>
    </source>
</reference>
<dbReference type="SUPFAM" id="SSF103515">
    <property type="entry name" value="Autotransporter"/>
    <property type="match status" value="1"/>
</dbReference>
<sequence length="956" mass="97068">MNTMQLPRRRDLALAICVGIGLTACGGGGGNGGVRSSNVPSVPSSNIPSVPSSNIPKDDVPSYNIPKTPPSSGATIKQPPADVQLTATNVQAAHDAGFTGAGVVIGIVDSGINAANPALIGRVGPQYNYVDPSTNNLSVGDVLGHGTFVAQVAAGRPVGMFTGGVAPDASLVSARIIADKEPTDDGSGQGNKVTSADPLGDVNAKMVGAGARIINNSWGGLYWDAADTATTASFSNAYGAAKTGAALFVFAAGNSADANPSTVAALPSLDASLAKGWLTVVALDSDHTDTIASYSNRCGIAKSYCLAAPGTVIVTSSDSTTSKVSFVYGAGTSFAAPQVSGAAAVVMQAMPSLSLDDVRQVLLGTADDLGDPGPDAIYGYGRLNLGRAIRGPAKFDWGDFQVNVTGGNLTFANDISGAGGLQATGNSRLTLSGTNSYTGATTVGSTLTLEAMHGIPAALTVQGNATAIVHGDIGGDTLVSSILQTADVTTHVNGNYTQTSTGRLSQLLGAPLIVSGSASLAGDFYVAGAVSGYVPTSHQQVVGAQSITGTFATTTKANGVFLNATLQYLPSEVWINTTTLSVSQVASTSMSQSAAAQSSAQRLDGAFQQIDQSLSSSSASGTSFATGTLVAAGGIQQAANVQVAQASLESLSGQLYAASTAVTLAGIEAGNDALMTHLDQQGAGGAWTQAFNGQGGLSRGGFGNVGFSLDGGLAGTDVRLGSNGFAGVAVAQMQSSGQLSGTFDRQRSRSTEGMFYAGSRGANWYGVGRLGFGSFRGNTQRLLRFGDQASFAGGDNTGRYNVAYGEIGYRTDVGAFSLSPFANVEYASIRRDGFQESGGEGFGLSANGQTTSRWQAGFGLRAGASWLTSAGKLHLDAKLGWQNAFATKGEVFSARYTGIAQWAPVDGIGLSRRAGTAGMTLGWDVSERTQVGLDVDQRFADRDHSRSASATFRMAW</sequence>
<dbReference type="InterPro" id="IPR023828">
    <property type="entry name" value="Peptidase_S8_Ser-AS"/>
</dbReference>
<dbReference type="Pfam" id="PF00082">
    <property type="entry name" value="Peptidase_S8"/>
    <property type="match status" value="1"/>
</dbReference>
<keyword evidence="4 5" id="KW-0720">Serine protease</keyword>
<feature type="region of interest" description="Disordered" evidence="6">
    <location>
        <begin position="36"/>
        <end position="78"/>
    </location>
</feature>
<dbReference type="PROSITE" id="PS51208">
    <property type="entry name" value="AUTOTRANSPORTER"/>
    <property type="match status" value="1"/>
</dbReference>
<evidence type="ECO:0000256" key="3">
    <source>
        <dbReference type="ARBA" id="ARBA00022801"/>
    </source>
</evidence>
<dbReference type="RefSeq" id="WP_250338325.1">
    <property type="nucleotide sequence ID" value="NZ_CP063231.1"/>
</dbReference>
<evidence type="ECO:0000256" key="6">
    <source>
        <dbReference type="SAM" id="MobiDB-lite"/>
    </source>
</evidence>
<evidence type="ECO:0000313" key="8">
    <source>
        <dbReference type="EMBL" id="URL57440.1"/>
    </source>
</evidence>
<dbReference type="EMBL" id="CP063231">
    <property type="protein sequence ID" value="URL57440.1"/>
    <property type="molecule type" value="Genomic_DNA"/>
</dbReference>
<evidence type="ECO:0000256" key="2">
    <source>
        <dbReference type="ARBA" id="ARBA00022729"/>
    </source>
</evidence>
<feature type="active site" description="Charge relay system" evidence="5">
    <location>
        <position position="333"/>
    </location>
</feature>
<comment type="similarity">
    <text evidence="5">Belongs to the peptidase S8 family.</text>
</comment>
<dbReference type="PROSITE" id="PS00138">
    <property type="entry name" value="SUBTILASE_SER"/>
    <property type="match status" value="1"/>
</dbReference>
<feature type="active site" description="Charge relay system" evidence="5">
    <location>
        <position position="145"/>
    </location>
</feature>
<evidence type="ECO:0000259" key="7">
    <source>
        <dbReference type="PROSITE" id="PS51208"/>
    </source>
</evidence>
<dbReference type="InterPro" id="IPR036709">
    <property type="entry name" value="Autotransporte_beta_dom_sf"/>
</dbReference>
<dbReference type="PROSITE" id="PS00136">
    <property type="entry name" value="SUBTILASE_ASP"/>
    <property type="match status" value="1"/>
</dbReference>
<dbReference type="CDD" id="cd04848">
    <property type="entry name" value="Peptidases_S8_Autotransporter_serine_protease_like"/>
    <property type="match status" value="1"/>
</dbReference>
<feature type="active site" description="Charge relay system" evidence="5">
    <location>
        <position position="109"/>
    </location>
</feature>
<organism evidence="8 9">
    <name type="scientific">Luteibacter flocculans</name>
    <dbReference type="NCBI Taxonomy" id="2780091"/>
    <lineage>
        <taxon>Bacteria</taxon>
        <taxon>Pseudomonadati</taxon>
        <taxon>Pseudomonadota</taxon>
        <taxon>Gammaproteobacteria</taxon>
        <taxon>Lysobacterales</taxon>
        <taxon>Rhodanobacteraceae</taxon>
        <taxon>Luteibacter</taxon>
    </lineage>
</organism>
<dbReference type="SMART" id="SM00869">
    <property type="entry name" value="Autotransporter"/>
    <property type="match status" value="1"/>
</dbReference>
<proteinExistence type="inferred from homology"/>
<dbReference type="Proteomes" id="UP001056681">
    <property type="component" value="Chromosome"/>
</dbReference>
<evidence type="ECO:0000256" key="5">
    <source>
        <dbReference type="PROSITE-ProRule" id="PRU01240"/>
    </source>
</evidence>
<dbReference type="InterPro" id="IPR005546">
    <property type="entry name" value="Autotransporte_beta"/>
</dbReference>
<feature type="domain" description="Autotransporter" evidence="7">
    <location>
        <begin position="679"/>
        <end position="956"/>
    </location>
</feature>
<evidence type="ECO:0000313" key="9">
    <source>
        <dbReference type="Proteomes" id="UP001056681"/>
    </source>
</evidence>
<dbReference type="PANTHER" id="PTHR42884:SF14">
    <property type="entry name" value="NEUROENDOCRINE CONVERTASE 1"/>
    <property type="match status" value="1"/>
</dbReference>
<accession>A0ABY4SYR4</accession>
<dbReference type="Gene3D" id="3.40.50.200">
    <property type="entry name" value="Peptidase S8/S53 domain"/>
    <property type="match status" value="1"/>
</dbReference>
<evidence type="ECO:0000256" key="1">
    <source>
        <dbReference type="ARBA" id="ARBA00022670"/>
    </source>
</evidence>